<evidence type="ECO:0000256" key="1">
    <source>
        <dbReference type="RuleBase" id="RU003860"/>
    </source>
</evidence>
<dbReference type="Proteomes" id="UP000049983">
    <property type="component" value="Unassembled WGS sequence"/>
</dbReference>
<proteinExistence type="inferred from homology"/>
<accession>A0A0M6ZV03</accession>
<organism evidence="2 3">
    <name type="scientific">Roseibium album</name>
    <dbReference type="NCBI Taxonomy" id="311410"/>
    <lineage>
        <taxon>Bacteria</taxon>
        <taxon>Pseudomonadati</taxon>
        <taxon>Pseudomonadota</taxon>
        <taxon>Alphaproteobacteria</taxon>
        <taxon>Hyphomicrobiales</taxon>
        <taxon>Stappiaceae</taxon>
        <taxon>Roseibium</taxon>
    </lineage>
</organism>
<reference evidence="3" key="1">
    <citation type="submission" date="2015-07" db="EMBL/GenBank/DDBJ databases">
        <authorList>
            <person name="Rodrigo-Torres Lidia"/>
            <person name="Arahal R.David."/>
        </authorList>
    </citation>
    <scope>NUCLEOTIDE SEQUENCE [LARGE SCALE GENOMIC DNA]</scope>
    <source>
        <strain evidence="3">CECT 5096</strain>
    </source>
</reference>
<dbReference type="InterPro" id="IPR002634">
    <property type="entry name" value="BolA"/>
</dbReference>
<dbReference type="InterPro" id="IPR036065">
    <property type="entry name" value="BolA-like_sf"/>
</dbReference>
<dbReference type="STRING" id="311410.LA5095_02094"/>
<dbReference type="PANTHER" id="PTHR46230">
    <property type="match status" value="1"/>
</dbReference>
<dbReference type="Gene3D" id="3.30.300.90">
    <property type="entry name" value="BolA-like"/>
    <property type="match status" value="1"/>
</dbReference>
<name>A0A0M6ZV03_9HYPH</name>
<keyword evidence="3" id="KW-1185">Reference proteome</keyword>
<dbReference type="EMBL" id="CXWC01000002">
    <property type="protein sequence ID" value="CTQ66056.1"/>
    <property type="molecule type" value="Genomic_DNA"/>
</dbReference>
<dbReference type="OrthoDB" id="9811118at2"/>
<comment type="similarity">
    <text evidence="1">Belongs to the BolA/IbaG family.</text>
</comment>
<dbReference type="SUPFAM" id="SSF82657">
    <property type="entry name" value="BolA-like"/>
    <property type="match status" value="1"/>
</dbReference>
<dbReference type="AlphaFoldDB" id="A0A0M6ZV03"/>
<evidence type="ECO:0000313" key="2">
    <source>
        <dbReference type="EMBL" id="CTQ66056.1"/>
    </source>
</evidence>
<dbReference type="PIRSF" id="PIRSF003113">
    <property type="entry name" value="BolA"/>
    <property type="match status" value="1"/>
</dbReference>
<dbReference type="GO" id="GO:0016226">
    <property type="term" value="P:iron-sulfur cluster assembly"/>
    <property type="evidence" value="ECO:0007669"/>
    <property type="project" value="TreeGrafter"/>
</dbReference>
<gene>
    <name evidence="2" type="ORF">LA5096_00950</name>
</gene>
<dbReference type="GeneID" id="97668389"/>
<evidence type="ECO:0000313" key="3">
    <source>
        <dbReference type="Proteomes" id="UP000049983"/>
    </source>
</evidence>
<protein>
    <submittedName>
        <fullName evidence="2">Transcriptional regulator BolA</fullName>
    </submittedName>
</protein>
<dbReference type="Pfam" id="PF01722">
    <property type="entry name" value="BolA"/>
    <property type="match status" value="1"/>
</dbReference>
<sequence length="100" mass="11044">MSTKDTISAKLTAEFSPDYLNVIDESENHRGHGGWREGGETHFRVQISAKAFEGMNRVARHRAIHEILAEELADSVHALALEIRTPDEPDPRAARVAGQG</sequence>
<dbReference type="RefSeq" id="WP_055115567.1">
    <property type="nucleotide sequence ID" value="NZ_CANKXR010000002.1"/>
</dbReference>
<dbReference type="PANTHER" id="PTHR46230:SF7">
    <property type="entry name" value="BOLA-LIKE PROTEIN 1"/>
    <property type="match status" value="1"/>
</dbReference>